<dbReference type="AlphaFoldDB" id="A0AAV5WGX1"/>
<organism evidence="1 2">
    <name type="scientific">Pristionchus fissidentatus</name>
    <dbReference type="NCBI Taxonomy" id="1538716"/>
    <lineage>
        <taxon>Eukaryota</taxon>
        <taxon>Metazoa</taxon>
        <taxon>Ecdysozoa</taxon>
        <taxon>Nematoda</taxon>
        <taxon>Chromadorea</taxon>
        <taxon>Rhabditida</taxon>
        <taxon>Rhabditina</taxon>
        <taxon>Diplogasteromorpha</taxon>
        <taxon>Diplogasteroidea</taxon>
        <taxon>Neodiplogasteridae</taxon>
        <taxon>Pristionchus</taxon>
    </lineage>
</organism>
<feature type="non-terminal residue" evidence="1">
    <location>
        <position position="1"/>
    </location>
</feature>
<reference evidence="1" key="1">
    <citation type="submission" date="2023-10" db="EMBL/GenBank/DDBJ databases">
        <title>Genome assembly of Pristionchus species.</title>
        <authorList>
            <person name="Yoshida K."/>
            <person name="Sommer R.J."/>
        </authorList>
    </citation>
    <scope>NUCLEOTIDE SEQUENCE</scope>
    <source>
        <strain evidence="1">RS5133</strain>
    </source>
</reference>
<evidence type="ECO:0000313" key="2">
    <source>
        <dbReference type="Proteomes" id="UP001432322"/>
    </source>
</evidence>
<proteinExistence type="predicted"/>
<gene>
    <name evidence="1" type="ORF">PFISCL1PPCAC_21438</name>
</gene>
<keyword evidence="2" id="KW-1185">Reference proteome</keyword>
<protein>
    <submittedName>
        <fullName evidence="1">Uncharacterized protein</fullName>
    </submittedName>
</protein>
<name>A0AAV5WGX1_9BILA</name>
<comment type="caution">
    <text evidence="1">The sequence shown here is derived from an EMBL/GenBank/DDBJ whole genome shotgun (WGS) entry which is preliminary data.</text>
</comment>
<feature type="non-terminal residue" evidence="1">
    <location>
        <position position="90"/>
    </location>
</feature>
<accession>A0AAV5WGX1</accession>
<dbReference type="EMBL" id="BTSY01000005">
    <property type="protein sequence ID" value="GMT30141.1"/>
    <property type="molecule type" value="Genomic_DNA"/>
</dbReference>
<evidence type="ECO:0000313" key="1">
    <source>
        <dbReference type="EMBL" id="GMT30141.1"/>
    </source>
</evidence>
<sequence>EPFQKFLPLLETHIFVLLRVLHLTEQFFLLVILENAVELHINVVLEMPSENLRDEIDESRAREILHNILAKNLAPNRTDILSKLSNVSTE</sequence>
<dbReference type="Proteomes" id="UP001432322">
    <property type="component" value="Unassembled WGS sequence"/>
</dbReference>